<name>A0A395T4Z3_9HYPO</name>
<dbReference type="EMBL" id="PXOG01000041">
    <property type="protein sequence ID" value="RGP79813.1"/>
    <property type="molecule type" value="Genomic_DNA"/>
</dbReference>
<evidence type="ECO:0000313" key="2">
    <source>
        <dbReference type="EMBL" id="RGP79813.1"/>
    </source>
</evidence>
<dbReference type="AlphaFoldDB" id="A0A395T4Z3"/>
<protein>
    <submittedName>
        <fullName evidence="2">Uncharacterized protein</fullName>
    </submittedName>
</protein>
<sequence>MEFIPHIWITSPNGEQVPVIRFPVPVPSDDKVEPWEFFADQLVDPEPAPAPKPEPEPETEPFERYNTRIAFATAKRNIRVPANEFRPTTCRICGISTKSFGRLRRHLGLSQDKMLRCWKARDLLAPPKEDRQVARQD</sequence>
<comment type="caution">
    <text evidence="2">The sequence shown here is derived from an EMBL/GenBank/DDBJ whole genome shotgun (WGS) entry which is preliminary data.</text>
</comment>
<gene>
    <name evidence="2" type="ORF">FLONG3_2127</name>
</gene>
<dbReference type="Proteomes" id="UP000266234">
    <property type="component" value="Unassembled WGS sequence"/>
</dbReference>
<evidence type="ECO:0000313" key="3">
    <source>
        <dbReference type="Proteomes" id="UP000266234"/>
    </source>
</evidence>
<keyword evidence="3" id="KW-1185">Reference proteome</keyword>
<reference evidence="2 3" key="1">
    <citation type="journal article" date="2018" name="PLoS Pathog.">
        <title>Evolution of structural diversity of trichothecenes, a family of toxins produced by plant pathogenic and entomopathogenic fungi.</title>
        <authorList>
            <person name="Proctor R.H."/>
            <person name="McCormick S.P."/>
            <person name="Kim H.S."/>
            <person name="Cardoza R.E."/>
            <person name="Stanley A.M."/>
            <person name="Lindo L."/>
            <person name="Kelly A."/>
            <person name="Brown D.W."/>
            <person name="Lee T."/>
            <person name="Vaughan M.M."/>
            <person name="Alexander N.J."/>
            <person name="Busman M."/>
            <person name="Gutierrez S."/>
        </authorList>
    </citation>
    <scope>NUCLEOTIDE SEQUENCE [LARGE SCALE GENOMIC DNA]</scope>
    <source>
        <strain evidence="2 3">NRRL 20695</strain>
    </source>
</reference>
<organism evidence="2 3">
    <name type="scientific">Fusarium longipes</name>
    <dbReference type="NCBI Taxonomy" id="694270"/>
    <lineage>
        <taxon>Eukaryota</taxon>
        <taxon>Fungi</taxon>
        <taxon>Dikarya</taxon>
        <taxon>Ascomycota</taxon>
        <taxon>Pezizomycotina</taxon>
        <taxon>Sordariomycetes</taxon>
        <taxon>Hypocreomycetidae</taxon>
        <taxon>Hypocreales</taxon>
        <taxon>Nectriaceae</taxon>
        <taxon>Fusarium</taxon>
    </lineage>
</organism>
<evidence type="ECO:0000256" key="1">
    <source>
        <dbReference type="SAM" id="MobiDB-lite"/>
    </source>
</evidence>
<feature type="region of interest" description="Disordered" evidence="1">
    <location>
        <begin position="42"/>
        <end position="64"/>
    </location>
</feature>
<proteinExistence type="predicted"/>
<dbReference type="OrthoDB" id="5097383at2759"/>
<accession>A0A395T4Z3</accession>